<dbReference type="RefSeq" id="WP_165141601.1">
    <property type="nucleotide sequence ID" value="NZ_JAALLT010000003.1"/>
</dbReference>
<dbReference type="PANTHER" id="PTHR42852:SF18">
    <property type="entry name" value="CHROMOSOME UNDETERMINED SCAFFOLD_47, WHOLE GENOME SHOTGUN SEQUENCE"/>
    <property type="match status" value="1"/>
</dbReference>
<feature type="chain" id="PRO_5026918233" evidence="1">
    <location>
        <begin position="21"/>
        <end position="454"/>
    </location>
</feature>
<gene>
    <name evidence="2" type="ORF">G3570_09265</name>
</gene>
<protein>
    <submittedName>
        <fullName evidence="2">TlpA family protein disulfide reductase</fullName>
    </submittedName>
</protein>
<sequence length="454" mass="51579">MKIYKLTAILLLISALIGCSGNDEFKTAFIEGSFSVADSIDSSRDFSGIGLTIVKRDSSNADADTLFHQVTDSTGKFRGEARFKDRRQYSALISRNERNLARFGLILADRDTIKIRGELPNLENSIEVESREHNAMEVFQRINRGFQRVAAFAQAGRLTGDSLNTELNKWSNLYWEVYQNHEGTLASQMAASESVRLLQGWNDEAMMSKIRSVQDKDELVSLGATYGKSYLAGEKGLDYTLQYLDTLQNNSNSQDSEMRVTMERIKLLYDSARVEQAKQLLLQFEQSYPENRNAQSWAEAISYDLNYLSPGDTIPSFSFEVNGNTFSRDSLMGTPYILEITTLANRLYQDQYDRTVAIHSLYKNFGLQVITIPLDNSQVTVDAFFEARGIKPWPVAPAQAFERQELLELFNVRVIPTRFLIDRQGRIIRKYVGREYTDVIQGIQTIIKQDNSPS</sequence>
<proteinExistence type="predicted"/>
<name>A0A6M1SV37_9BACT</name>
<evidence type="ECO:0000256" key="1">
    <source>
        <dbReference type="SAM" id="SignalP"/>
    </source>
</evidence>
<accession>A0A6M1SV37</accession>
<feature type="signal peptide" evidence="1">
    <location>
        <begin position="1"/>
        <end position="20"/>
    </location>
</feature>
<dbReference type="EMBL" id="JAALLT010000003">
    <property type="protein sequence ID" value="NGP76820.1"/>
    <property type="molecule type" value="Genomic_DNA"/>
</dbReference>
<dbReference type="InterPro" id="IPR050553">
    <property type="entry name" value="Thioredoxin_ResA/DsbE_sf"/>
</dbReference>
<organism evidence="2 3">
    <name type="scientific">Halalkalibaculum roseum</name>
    <dbReference type="NCBI Taxonomy" id="2709311"/>
    <lineage>
        <taxon>Bacteria</taxon>
        <taxon>Pseudomonadati</taxon>
        <taxon>Balneolota</taxon>
        <taxon>Balneolia</taxon>
        <taxon>Balneolales</taxon>
        <taxon>Balneolaceae</taxon>
        <taxon>Halalkalibaculum</taxon>
    </lineage>
</organism>
<evidence type="ECO:0000313" key="2">
    <source>
        <dbReference type="EMBL" id="NGP76820.1"/>
    </source>
</evidence>
<dbReference type="InterPro" id="IPR036249">
    <property type="entry name" value="Thioredoxin-like_sf"/>
</dbReference>
<dbReference type="AlphaFoldDB" id="A0A6M1SV37"/>
<comment type="caution">
    <text evidence="2">The sequence shown here is derived from an EMBL/GenBank/DDBJ whole genome shotgun (WGS) entry which is preliminary data.</text>
</comment>
<evidence type="ECO:0000313" key="3">
    <source>
        <dbReference type="Proteomes" id="UP000473278"/>
    </source>
</evidence>
<dbReference type="PROSITE" id="PS51257">
    <property type="entry name" value="PROKAR_LIPOPROTEIN"/>
    <property type="match status" value="1"/>
</dbReference>
<dbReference type="Proteomes" id="UP000473278">
    <property type="component" value="Unassembled WGS sequence"/>
</dbReference>
<keyword evidence="1" id="KW-0732">Signal</keyword>
<reference evidence="2 3" key="1">
    <citation type="submission" date="2020-02" db="EMBL/GenBank/DDBJ databases">
        <title>Balneolaceae bacterium YR4-1, complete genome.</title>
        <authorList>
            <person name="Li Y."/>
            <person name="Wu S."/>
        </authorList>
    </citation>
    <scope>NUCLEOTIDE SEQUENCE [LARGE SCALE GENOMIC DNA]</scope>
    <source>
        <strain evidence="2 3">YR4-1</strain>
    </source>
</reference>
<dbReference type="CDD" id="cd02966">
    <property type="entry name" value="TlpA_like_family"/>
    <property type="match status" value="1"/>
</dbReference>
<keyword evidence="3" id="KW-1185">Reference proteome</keyword>
<dbReference type="PANTHER" id="PTHR42852">
    <property type="entry name" value="THIOL:DISULFIDE INTERCHANGE PROTEIN DSBE"/>
    <property type="match status" value="1"/>
</dbReference>
<dbReference type="Gene3D" id="3.40.30.10">
    <property type="entry name" value="Glutaredoxin"/>
    <property type="match status" value="1"/>
</dbReference>
<dbReference type="SUPFAM" id="SSF52833">
    <property type="entry name" value="Thioredoxin-like"/>
    <property type="match status" value="1"/>
</dbReference>